<keyword evidence="4" id="KW-0808">Transferase</keyword>
<comment type="catalytic activity">
    <reaction evidence="1">
        <text>3-oxoadipate + succinyl-CoA = 3-oxoadipyl-CoA + succinate</text>
        <dbReference type="Rhea" id="RHEA:12048"/>
        <dbReference type="ChEBI" id="CHEBI:15775"/>
        <dbReference type="ChEBI" id="CHEBI:30031"/>
        <dbReference type="ChEBI" id="CHEBI:57292"/>
        <dbReference type="ChEBI" id="CHEBI:57348"/>
        <dbReference type="EC" id="2.8.3.6"/>
    </reaction>
</comment>
<dbReference type="Gene3D" id="3.40.1080.10">
    <property type="entry name" value="Glutaconate Coenzyme A-transferase"/>
    <property type="match status" value="1"/>
</dbReference>
<dbReference type="Pfam" id="PF01144">
    <property type="entry name" value="CoA_trans"/>
    <property type="match status" value="1"/>
</dbReference>
<dbReference type="GO" id="GO:0042952">
    <property type="term" value="P:beta-ketoadipate pathway"/>
    <property type="evidence" value="ECO:0007669"/>
    <property type="project" value="UniProtKB-UniPathway"/>
</dbReference>
<dbReference type="AlphaFoldDB" id="A0A6I6LLD9"/>
<evidence type="ECO:0000256" key="2">
    <source>
        <dbReference type="ARBA" id="ARBA00005114"/>
    </source>
</evidence>
<dbReference type="PANTHER" id="PTHR43293:SF3">
    <property type="entry name" value="CHOLESTEROL RING-CLEAVING HYDROLASE IPDB SUBUNIT"/>
    <property type="match status" value="1"/>
</dbReference>
<dbReference type="EC" id="2.8.3.6" evidence="3"/>
<dbReference type="Gene3D" id="3.30.30.40">
    <property type="match status" value="1"/>
</dbReference>
<dbReference type="InterPro" id="IPR004165">
    <property type="entry name" value="CoA_trans_fam_I"/>
</dbReference>
<dbReference type="RefSeq" id="WP_158188855.1">
    <property type="nucleotide sequence ID" value="NZ_CP046902.1"/>
</dbReference>
<organism evidence="4 5">
    <name type="scientific">Stutzerimonas stutzeri</name>
    <name type="common">Pseudomonas stutzeri</name>
    <dbReference type="NCBI Taxonomy" id="316"/>
    <lineage>
        <taxon>Bacteria</taxon>
        <taxon>Pseudomonadati</taxon>
        <taxon>Pseudomonadota</taxon>
        <taxon>Gammaproteobacteria</taxon>
        <taxon>Pseudomonadales</taxon>
        <taxon>Pseudomonadaceae</taxon>
        <taxon>Stutzerimonas</taxon>
    </lineage>
</organism>
<dbReference type="PANTHER" id="PTHR43293">
    <property type="entry name" value="ACETATE COA-TRANSFERASE YDIF"/>
    <property type="match status" value="1"/>
</dbReference>
<protein>
    <recommendedName>
        <fullName evidence="3">3-oxoadipate CoA-transferase</fullName>
        <ecNumber evidence="3">2.8.3.6</ecNumber>
    </recommendedName>
</protein>
<dbReference type="SUPFAM" id="SSF100950">
    <property type="entry name" value="NagB/RpiA/CoA transferase-like"/>
    <property type="match status" value="1"/>
</dbReference>
<dbReference type="UniPathway" id="UPA00157">
    <property type="reaction ID" value="UER00262"/>
</dbReference>
<dbReference type="EMBL" id="CP046902">
    <property type="protein sequence ID" value="QGZ31394.1"/>
    <property type="molecule type" value="Genomic_DNA"/>
</dbReference>
<evidence type="ECO:0000256" key="3">
    <source>
        <dbReference type="ARBA" id="ARBA00012492"/>
    </source>
</evidence>
<gene>
    <name evidence="4" type="ORF">GQA94_15465</name>
</gene>
<evidence type="ECO:0000256" key="1">
    <source>
        <dbReference type="ARBA" id="ARBA00001447"/>
    </source>
</evidence>
<accession>A0A6I6LLD9</accession>
<evidence type="ECO:0000313" key="4">
    <source>
        <dbReference type="EMBL" id="QGZ31394.1"/>
    </source>
</evidence>
<dbReference type="InterPro" id="IPR037171">
    <property type="entry name" value="NagB/RpiA_transferase-like"/>
</dbReference>
<sequence length="286" mass="31453">MAELLPLNEAIDRFVSHGDTVALEGFTHLIPTAAAHEIIRQHKTDLTLVRMTPDLVYDLLIGAGCAKKLVFSWGGNPGVGSLHRLRDAVERQWPQPLEIEEHSHADLANAYVAGASGLPFAVLRAYLGSDLPKVNPTIKYIECPFTGEKLAAVPSVRPDVTVIHAQKADRKGNVLIAGILGVQKEAALAARRCIVTVEEIVDELHAPMNACVLPTWALTAVCHVPGGAHPSYAHGYYERDNRFYQQWDPIARDRDTFTAWIDEFIHGTEDFPAFQAKLAAQQEAKQ</sequence>
<dbReference type="Proteomes" id="UP000438983">
    <property type="component" value="Chromosome"/>
</dbReference>
<evidence type="ECO:0000313" key="5">
    <source>
        <dbReference type="Proteomes" id="UP000438983"/>
    </source>
</evidence>
<dbReference type="SMART" id="SM00882">
    <property type="entry name" value="CoA_trans"/>
    <property type="match status" value="1"/>
</dbReference>
<comment type="pathway">
    <text evidence="2">Aromatic compound metabolism; beta-ketoadipate pathway; acetyl-CoA and succinyl-CoA from 3-oxoadipate: step 1/2.</text>
</comment>
<name>A0A6I6LLD9_STUST</name>
<dbReference type="GO" id="GO:0047569">
    <property type="term" value="F:3-oxoadipate CoA-transferase activity"/>
    <property type="evidence" value="ECO:0007669"/>
    <property type="project" value="UniProtKB-EC"/>
</dbReference>
<dbReference type="OrthoDB" id="9777193at2"/>
<reference evidence="4 5" key="1">
    <citation type="submission" date="2019-12" db="EMBL/GenBank/DDBJ databases">
        <title>Complete genome sequence of Pseudomonas stutzeri.</title>
        <authorList>
            <person name="Lim S.R."/>
            <person name="Kim J.H."/>
        </authorList>
    </citation>
    <scope>NUCLEOTIDE SEQUENCE [LARGE SCALE GENOMIC DNA]</scope>
    <source>
        <strain evidence="4 5">PM101005</strain>
    </source>
</reference>
<proteinExistence type="predicted"/>